<dbReference type="InterPro" id="IPR008243">
    <property type="entry name" value="Chorismate_mutase_AroH"/>
</dbReference>
<dbReference type="PANTHER" id="PTHR21164:SF0">
    <property type="entry name" value="CHORISMATE MUTASE AROH"/>
    <property type="match status" value="1"/>
</dbReference>
<keyword evidence="5" id="KW-1185">Reference proteome</keyword>
<comment type="catalytic activity">
    <reaction evidence="3">
        <text>chorismate = prephenate</text>
        <dbReference type="Rhea" id="RHEA:13897"/>
        <dbReference type="ChEBI" id="CHEBI:29748"/>
        <dbReference type="ChEBI" id="CHEBI:29934"/>
        <dbReference type="EC" id="5.4.99.5"/>
    </reaction>
</comment>
<evidence type="ECO:0000256" key="3">
    <source>
        <dbReference type="PROSITE-ProRule" id="PRU00514"/>
    </source>
</evidence>
<dbReference type="GO" id="GO:0004106">
    <property type="term" value="F:chorismate mutase activity"/>
    <property type="evidence" value="ECO:0007669"/>
    <property type="project" value="UniProtKB-UniRule"/>
</dbReference>
<dbReference type="EMBL" id="LARY01000001">
    <property type="protein sequence ID" value="RDX03019.1"/>
    <property type="molecule type" value="Genomic_DNA"/>
</dbReference>
<organism evidence="4 5">
    <name type="scientific">Listeria kieliensis</name>
    <dbReference type="NCBI Taxonomy" id="1621700"/>
    <lineage>
        <taxon>Bacteria</taxon>
        <taxon>Bacillati</taxon>
        <taxon>Bacillota</taxon>
        <taxon>Bacilli</taxon>
        <taxon>Bacillales</taxon>
        <taxon>Listeriaceae</taxon>
        <taxon>Listeria</taxon>
    </lineage>
</organism>
<evidence type="ECO:0000313" key="4">
    <source>
        <dbReference type="EMBL" id="RDX03019.1"/>
    </source>
</evidence>
<dbReference type="EC" id="5.4.99.5" evidence="1 3"/>
<keyword evidence="3" id="KW-0413">Isomerase</keyword>
<evidence type="ECO:0000313" key="5">
    <source>
        <dbReference type="Proteomes" id="UP000257055"/>
    </source>
</evidence>
<feature type="binding site" evidence="2">
    <location>
        <position position="5"/>
    </location>
    <ligand>
        <name>prephenate</name>
        <dbReference type="ChEBI" id="CHEBI:29934"/>
    </ligand>
</feature>
<proteinExistence type="predicted"/>
<dbReference type="GO" id="GO:0008652">
    <property type="term" value="P:amino acid biosynthetic process"/>
    <property type="evidence" value="ECO:0007669"/>
    <property type="project" value="UniProtKB-UniRule"/>
</dbReference>
<sequence>MRAIRGATTVKENRANEIYSATDELFRQILRENKLTNPEQLVSVIITATPDLNAAFPARAIRECEGFELLPVMGMVETDVPGAPRKCIRLMVHVEIDQQLADVKHVYLNDAAKLRPDLARKRDEA</sequence>
<feature type="binding site" evidence="2">
    <location>
        <position position="89"/>
    </location>
    <ligand>
        <name>prephenate</name>
        <dbReference type="ChEBI" id="CHEBI:29934"/>
    </ligand>
</feature>
<gene>
    <name evidence="4" type="ORF">UR08_02445</name>
</gene>
<dbReference type="Gene3D" id="3.30.1330.40">
    <property type="entry name" value="RutC-like"/>
    <property type="match status" value="1"/>
</dbReference>
<keyword evidence="2 3" id="KW-0028">Amino-acid biosynthesis</keyword>
<reference evidence="5" key="1">
    <citation type="submission" date="2015-04" db="EMBL/GenBank/DDBJ databases">
        <authorList>
            <person name="Schardt J."/>
            <person name="Mueller-Herbst S."/>
            <person name="Scherer S."/>
            <person name="Huptas C."/>
        </authorList>
    </citation>
    <scope>NUCLEOTIDE SEQUENCE [LARGE SCALE GENOMIC DNA]</scope>
    <source>
        <strain evidence="5">Kiel-L1</strain>
    </source>
</reference>
<comment type="caution">
    <text evidence="4">The sequence shown here is derived from an EMBL/GenBank/DDBJ whole genome shotgun (WGS) entry which is preliminary data.</text>
</comment>
<dbReference type="PIRSF" id="PIRSF005965">
    <property type="entry name" value="Chor_mut_AroH"/>
    <property type="match status" value="1"/>
</dbReference>
<dbReference type="AlphaFoldDB" id="A0A3D8TVX9"/>
<accession>A0A3D8TVX9</accession>
<feature type="binding site" evidence="2">
    <location>
        <position position="107"/>
    </location>
    <ligand>
        <name>prephenate</name>
        <dbReference type="ChEBI" id="CHEBI:29934"/>
    </ligand>
</feature>
<protein>
    <recommendedName>
        <fullName evidence="1 3">chorismate mutase</fullName>
        <ecNumber evidence="1 3">5.4.99.5</ecNumber>
    </recommendedName>
</protein>
<name>A0A3D8TVX9_9LIST</name>
<dbReference type="Pfam" id="PF07736">
    <property type="entry name" value="CM_1"/>
    <property type="match status" value="1"/>
</dbReference>
<dbReference type="InterPro" id="IPR035959">
    <property type="entry name" value="RutC-like_sf"/>
</dbReference>
<evidence type="ECO:0000256" key="1">
    <source>
        <dbReference type="NCBIfam" id="TIGR01796"/>
    </source>
</evidence>
<dbReference type="SUPFAM" id="SSF55298">
    <property type="entry name" value="YjgF-like"/>
    <property type="match status" value="1"/>
</dbReference>
<dbReference type="PANTHER" id="PTHR21164">
    <property type="entry name" value="CHORISMATE MUTASE"/>
    <property type="match status" value="1"/>
</dbReference>
<dbReference type="RefSeq" id="WP_115752696.1">
    <property type="nucleotide sequence ID" value="NZ_LARY01000001.1"/>
</dbReference>
<dbReference type="UniPathway" id="UPA00120">
    <property type="reaction ID" value="UER00203"/>
</dbReference>
<dbReference type="GO" id="GO:0046417">
    <property type="term" value="P:chorismate metabolic process"/>
    <property type="evidence" value="ECO:0007669"/>
    <property type="project" value="TreeGrafter"/>
</dbReference>
<keyword evidence="2 3" id="KW-0057">Aromatic amino acid biosynthesis</keyword>
<dbReference type="NCBIfam" id="TIGR01796">
    <property type="entry name" value="CM_mono_aroH"/>
    <property type="match status" value="1"/>
</dbReference>
<evidence type="ECO:0000256" key="2">
    <source>
        <dbReference type="PIRSR" id="PIRSR005965-1"/>
    </source>
</evidence>
<dbReference type="GO" id="GO:0009073">
    <property type="term" value="P:aromatic amino acid family biosynthetic process"/>
    <property type="evidence" value="ECO:0007669"/>
    <property type="project" value="UniProtKB-UniRule"/>
</dbReference>
<dbReference type="PROSITE" id="PS51167">
    <property type="entry name" value="CHORISMATE_MUT_1"/>
    <property type="match status" value="1"/>
</dbReference>
<dbReference type="CDD" id="cd02185">
    <property type="entry name" value="AroH"/>
    <property type="match status" value="1"/>
</dbReference>
<dbReference type="Proteomes" id="UP000257055">
    <property type="component" value="Unassembled WGS sequence"/>
</dbReference>